<reference evidence="1" key="1">
    <citation type="submission" date="2021-08" db="EMBL/GenBank/DDBJ databases">
        <authorList>
            <person name="Zhang H."/>
            <person name="Xu M."/>
            <person name="Yu Z."/>
            <person name="Yang L."/>
            <person name="Cai Y."/>
        </authorList>
    </citation>
    <scope>NUCLEOTIDE SEQUENCE</scope>
    <source>
        <strain evidence="1">CHL1</strain>
    </source>
</reference>
<evidence type="ECO:0000313" key="2">
    <source>
        <dbReference type="Proteomes" id="UP000825701"/>
    </source>
</evidence>
<dbReference type="KEGG" id="cmet:K6K41_06820"/>
<sequence length="444" mass="49889">MKGCGRILAVADEIPPVPAQQFQFVRAGDAPGAPLEWGKDEEQVRKAVSEALNARNVAFLLGAGCSSRVEEGKELGVPTMGPLAKEFCVVPTPTYDDDLELVPPPAWALDASDVEFLGKLGAKLEGTEYARNLERLMELLHSLRFVFTRSDKPEHVERRVKVETLIKKIQDFLWERCTNGAFAHGDGAVLKLYESFYRKLVMRDRSLPRPWVFTTNYDLFNERAMDRLGLPYANGFSGVVERRFNPATFRYALAEQLDLSNRKWSAVDGFVYLCKVHGSISWTEDDHGLFPVRETWPQDAPNKVMIYPTPAKQNSSLGSPYADLFREFQSHVVREQSVLITAGFAFGDEHLNNIIYQALTIPTFRLIIFADPDSPGEIAKLRALNDPRVWIIGGDGPAVGTRAHYFDIVVERFLPQRPAERIDDAVKLVLETFGRKTNEGDDGI</sequence>
<dbReference type="AlphaFoldDB" id="A0A9E6RAK7"/>
<accession>A0A9E6RAK7</accession>
<gene>
    <name evidence="1" type="ORF">K6K41_06820</name>
</gene>
<dbReference type="Proteomes" id="UP000825701">
    <property type="component" value="Chromosome"/>
</dbReference>
<keyword evidence="2" id="KW-1185">Reference proteome</keyword>
<protein>
    <submittedName>
        <fullName evidence="1">SIR2 family protein</fullName>
    </submittedName>
</protein>
<dbReference type="Pfam" id="PF13289">
    <property type="entry name" value="SIR2_2"/>
    <property type="match status" value="1"/>
</dbReference>
<name>A0A9E6RAK7_9HYPH</name>
<organism evidence="1 2">
    <name type="scientific">Chenggangzhangella methanolivorans</name>
    <dbReference type="NCBI Taxonomy" id="1437009"/>
    <lineage>
        <taxon>Bacteria</taxon>
        <taxon>Pseudomonadati</taxon>
        <taxon>Pseudomonadota</taxon>
        <taxon>Alphaproteobacteria</taxon>
        <taxon>Hyphomicrobiales</taxon>
        <taxon>Methylopilaceae</taxon>
        <taxon>Chenggangzhangella</taxon>
    </lineage>
</organism>
<dbReference type="EMBL" id="CP081869">
    <property type="protein sequence ID" value="QZO01238.1"/>
    <property type="molecule type" value="Genomic_DNA"/>
</dbReference>
<proteinExistence type="predicted"/>
<evidence type="ECO:0000313" key="1">
    <source>
        <dbReference type="EMBL" id="QZO01238.1"/>
    </source>
</evidence>